<evidence type="ECO:0000256" key="3">
    <source>
        <dbReference type="SAM" id="MobiDB-lite"/>
    </source>
</evidence>
<feature type="region of interest" description="Disordered" evidence="3">
    <location>
        <begin position="314"/>
        <end position="353"/>
    </location>
</feature>
<sequence length="353" mass="39865">MATPQAQDSEGSENLPKRPLYESSTQYRNWRFSFDRLARTRASMNRAAVAAIRTKIDAGEPGSSSDIAFLDADEEVLLVKFYIAKMRQLSHFLQFPEEVEATGISYLKRFYLKNTVMDWHPKNVMLTALYLSAKTCNSWIGIEHYVAKIPQLQPSDVLDLEFLVAQSLSFEFAVWHPHRALWGIWLDVQSLPDTPVQLDISIYNDALKYVQASRLTDAELVYTPSQIAIAAFSLASPGIASRWLESKNASNDSMNLNVVEEIKTMIHFQGRPVDIEAVREIDRRLKLCKNPEKVPGSKAYIAKKAAEERKAEEKRYKKAATVQTAAEDGDPFGNELNNTHGGPLVDYDDDDDD</sequence>
<evidence type="ECO:0000256" key="2">
    <source>
        <dbReference type="RuleBase" id="RU000383"/>
    </source>
</evidence>
<dbReference type="CDD" id="cd20524">
    <property type="entry name" value="CYCLIN_CCNH_rpt1"/>
    <property type="match status" value="1"/>
</dbReference>
<dbReference type="InterPro" id="IPR031658">
    <property type="entry name" value="Cyclin_C_2"/>
</dbReference>
<dbReference type="Pfam" id="PF00134">
    <property type="entry name" value="Cyclin_N"/>
    <property type="match status" value="1"/>
</dbReference>
<dbReference type="OrthoDB" id="340962at2759"/>
<dbReference type="EMBL" id="QPFP01000002">
    <property type="protein sequence ID" value="TEB39235.1"/>
    <property type="molecule type" value="Genomic_DNA"/>
</dbReference>
<dbReference type="SUPFAM" id="SSF47954">
    <property type="entry name" value="Cyclin-like"/>
    <property type="match status" value="2"/>
</dbReference>
<dbReference type="GO" id="GO:0016538">
    <property type="term" value="F:cyclin-dependent protein serine/threonine kinase regulator activity"/>
    <property type="evidence" value="ECO:0007669"/>
    <property type="project" value="InterPro"/>
</dbReference>
<dbReference type="SMART" id="SM00385">
    <property type="entry name" value="CYCLIN"/>
    <property type="match status" value="1"/>
</dbReference>
<evidence type="ECO:0000256" key="1">
    <source>
        <dbReference type="ARBA" id="ARBA00023127"/>
    </source>
</evidence>
<dbReference type="AlphaFoldDB" id="A0A4Y7TYK0"/>
<keyword evidence="6" id="KW-1185">Reference proteome</keyword>
<feature type="domain" description="Cyclin-like" evidence="4">
    <location>
        <begin position="84"/>
        <end position="166"/>
    </location>
</feature>
<dbReference type="CDD" id="cd20525">
    <property type="entry name" value="CYCLIN_CCNH_rpt2"/>
    <property type="match status" value="1"/>
</dbReference>
<organism evidence="5 6">
    <name type="scientific">Coprinellus micaceus</name>
    <name type="common">Glistening ink-cap mushroom</name>
    <name type="synonym">Coprinus micaceus</name>
    <dbReference type="NCBI Taxonomy" id="71717"/>
    <lineage>
        <taxon>Eukaryota</taxon>
        <taxon>Fungi</taxon>
        <taxon>Dikarya</taxon>
        <taxon>Basidiomycota</taxon>
        <taxon>Agaricomycotina</taxon>
        <taxon>Agaricomycetes</taxon>
        <taxon>Agaricomycetidae</taxon>
        <taxon>Agaricales</taxon>
        <taxon>Agaricineae</taxon>
        <taxon>Psathyrellaceae</taxon>
        <taxon>Coprinellus</taxon>
    </lineage>
</organism>
<dbReference type="InterPro" id="IPR013763">
    <property type="entry name" value="Cyclin-like_dom"/>
</dbReference>
<dbReference type="STRING" id="71717.A0A4Y7TYK0"/>
<dbReference type="InterPro" id="IPR006671">
    <property type="entry name" value="Cyclin_N"/>
</dbReference>
<dbReference type="Proteomes" id="UP000298030">
    <property type="component" value="Unassembled WGS sequence"/>
</dbReference>
<dbReference type="Gene3D" id="1.10.472.10">
    <property type="entry name" value="Cyclin-like"/>
    <property type="match status" value="1"/>
</dbReference>
<dbReference type="InterPro" id="IPR043198">
    <property type="entry name" value="Cyclin/Ssn8"/>
</dbReference>
<dbReference type="PANTHER" id="PTHR10026">
    <property type="entry name" value="CYCLIN"/>
    <property type="match status" value="1"/>
</dbReference>
<dbReference type="Pfam" id="PF16899">
    <property type="entry name" value="Cyclin_C_2"/>
    <property type="match status" value="1"/>
</dbReference>
<reference evidence="5 6" key="1">
    <citation type="journal article" date="2019" name="Nat. Ecol. Evol.">
        <title>Megaphylogeny resolves global patterns of mushroom evolution.</title>
        <authorList>
            <person name="Varga T."/>
            <person name="Krizsan K."/>
            <person name="Foldi C."/>
            <person name="Dima B."/>
            <person name="Sanchez-Garcia M."/>
            <person name="Sanchez-Ramirez S."/>
            <person name="Szollosi G.J."/>
            <person name="Szarkandi J.G."/>
            <person name="Papp V."/>
            <person name="Albert L."/>
            <person name="Andreopoulos W."/>
            <person name="Angelini C."/>
            <person name="Antonin V."/>
            <person name="Barry K.W."/>
            <person name="Bougher N.L."/>
            <person name="Buchanan P."/>
            <person name="Buyck B."/>
            <person name="Bense V."/>
            <person name="Catcheside P."/>
            <person name="Chovatia M."/>
            <person name="Cooper J."/>
            <person name="Damon W."/>
            <person name="Desjardin D."/>
            <person name="Finy P."/>
            <person name="Geml J."/>
            <person name="Haridas S."/>
            <person name="Hughes K."/>
            <person name="Justo A."/>
            <person name="Karasinski D."/>
            <person name="Kautmanova I."/>
            <person name="Kiss B."/>
            <person name="Kocsube S."/>
            <person name="Kotiranta H."/>
            <person name="LaButti K.M."/>
            <person name="Lechner B.E."/>
            <person name="Liimatainen K."/>
            <person name="Lipzen A."/>
            <person name="Lukacs Z."/>
            <person name="Mihaltcheva S."/>
            <person name="Morgado L.N."/>
            <person name="Niskanen T."/>
            <person name="Noordeloos M.E."/>
            <person name="Ohm R.A."/>
            <person name="Ortiz-Santana B."/>
            <person name="Ovrebo C."/>
            <person name="Racz N."/>
            <person name="Riley R."/>
            <person name="Savchenko A."/>
            <person name="Shiryaev A."/>
            <person name="Soop K."/>
            <person name="Spirin V."/>
            <person name="Szebenyi C."/>
            <person name="Tomsovsky M."/>
            <person name="Tulloss R.E."/>
            <person name="Uehling J."/>
            <person name="Grigoriev I.V."/>
            <person name="Vagvolgyi C."/>
            <person name="Papp T."/>
            <person name="Martin F.M."/>
            <person name="Miettinen O."/>
            <person name="Hibbett D.S."/>
            <person name="Nagy L.G."/>
        </authorList>
    </citation>
    <scope>NUCLEOTIDE SEQUENCE [LARGE SCALE GENOMIC DNA]</scope>
    <source>
        <strain evidence="5 6">FP101781</strain>
    </source>
</reference>
<gene>
    <name evidence="5" type="ORF">FA13DRAFT_1725212</name>
</gene>
<comment type="caution">
    <text evidence="5">The sequence shown here is derived from an EMBL/GenBank/DDBJ whole genome shotgun (WGS) entry which is preliminary data.</text>
</comment>
<dbReference type="InterPro" id="IPR036915">
    <property type="entry name" value="Cyclin-like_sf"/>
</dbReference>
<comment type="similarity">
    <text evidence="2">Belongs to the cyclin family.</text>
</comment>
<evidence type="ECO:0000313" key="6">
    <source>
        <dbReference type="Proteomes" id="UP000298030"/>
    </source>
</evidence>
<proteinExistence type="inferred from homology"/>
<evidence type="ECO:0000259" key="4">
    <source>
        <dbReference type="SMART" id="SM00385"/>
    </source>
</evidence>
<accession>A0A4Y7TYK0</accession>
<protein>
    <submittedName>
        <fullName evidence="5">Cyclin-like protein</fullName>
    </submittedName>
</protein>
<name>A0A4Y7TYK0_COPMI</name>
<dbReference type="GO" id="GO:0006357">
    <property type="term" value="P:regulation of transcription by RNA polymerase II"/>
    <property type="evidence" value="ECO:0007669"/>
    <property type="project" value="InterPro"/>
</dbReference>
<keyword evidence="1 2" id="KW-0195">Cyclin</keyword>
<evidence type="ECO:0000313" key="5">
    <source>
        <dbReference type="EMBL" id="TEB39235.1"/>
    </source>
</evidence>